<dbReference type="PANTHER" id="PTHR43342">
    <property type="entry name" value="NADH-QUINONE OXIDOREDUCTASE, E SUBUNIT"/>
    <property type="match status" value="1"/>
</dbReference>
<protein>
    <submittedName>
        <fullName evidence="8">Formate dehydrogenase subunit gamma</fullName>
    </submittedName>
</protein>
<accession>A0A9W6R9P9</accession>
<comment type="similarity">
    <text evidence="1">Belongs to the complex I 24 kDa subunit family.</text>
</comment>
<evidence type="ECO:0000313" key="9">
    <source>
        <dbReference type="Proteomes" id="UP001165136"/>
    </source>
</evidence>
<dbReference type="Pfam" id="PF01257">
    <property type="entry name" value="2Fe-2S_thioredx"/>
    <property type="match status" value="1"/>
</dbReference>
<evidence type="ECO:0000256" key="5">
    <source>
        <dbReference type="ARBA" id="ARBA00023014"/>
    </source>
</evidence>
<feature type="binding site" evidence="7">
    <location>
        <position position="126"/>
    </location>
    <ligand>
        <name>[2Fe-2S] cluster</name>
        <dbReference type="ChEBI" id="CHEBI:190135"/>
    </ligand>
</feature>
<name>A0A9W6R9P9_9PSEU</name>
<keyword evidence="3 7" id="KW-0479">Metal-binding</keyword>
<evidence type="ECO:0000256" key="6">
    <source>
        <dbReference type="ARBA" id="ARBA00034078"/>
    </source>
</evidence>
<dbReference type="PIRSF" id="PIRSF000216">
    <property type="entry name" value="NADH_DH_24kDa"/>
    <property type="match status" value="1"/>
</dbReference>
<evidence type="ECO:0000256" key="3">
    <source>
        <dbReference type="ARBA" id="ARBA00022723"/>
    </source>
</evidence>
<keyword evidence="5 7" id="KW-0411">Iron-sulfur</keyword>
<comment type="cofactor">
    <cofactor evidence="6">
        <name>[2Fe-2S] cluster</name>
        <dbReference type="ChEBI" id="CHEBI:190135"/>
    </cofactor>
</comment>
<dbReference type="GO" id="GO:0016491">
    <property type="term" value="F:oxidoreductase activity"/>
    <property type="evidence" value="ECO:0007669"/>
    <property type="project" value="InterPro"/>
</dbReference>
<proteinExistence type="inferred from homology"/>
<dbReference type="Gene3D" id="1.10.10.1590">
    <property type="entry name" value="NADH-quinone oxidoreductase subunit E"/>
    <property type="match status" value="1"/>
</dbReference>
<organism evidence="8 9">
    <name type="scientific">Amycolatopsis taiwanensis</name>
    <dbReference type="NCBI Taxonomy" id="342230"/>
    <lineage>
        <taxon>Bacteria</taxon>
        <taxon>Bacillati</taxon>
        <taxon>Actinomycetota</taxon>
        <taxon>Actinomycetes</taxon>
        <taxon>Pseudonocardiales</taxon>
        <taxon>Pseudonocardiaceae</taxon>
        <taxon>Amycolatopsis</taxon>
    </lineage>
</organism>
<keyword evidence="2 7" id="KW-0001">2Fe-2S</keyword>
<dbReference type="InterPro" id="IPR002023">
    <property type="entry name" value="NuoE-like"/>
</dbReference>
<dbReference type="RefSeq" id="WP_027944397.1">
    <property type="nucleotide sequence ID" value="NZ_BSTI01000020.1"/>
</dbReference>
<dbReference type="CDD" id="cd03064">
    <property type="entry name" value="TRX_Fd_NuoE"/>
    <property type="match status" value="1"/>
</dbReference>
<dbReference type="Proteomes" id="UP001165136">
    <property type="component" value="Unassembled WGS sequence"/>
</dbReference>
<dbReference type="GO" id="GO:0051537">
    <property type="term" value="F:2 iron, 2 sulfur cluster binding"/>
    <property type="evidence" value="ECO:0007669"/>
    <property type="project" value="UniProtKB-KW"/>
</dbReference>
<reference evidence="8" key="1">
    <citation type="submission" date="2023-03" db="EMBL/GenBank/DDBJ databases">
        <title>Amycolatopsis taiwanensis NBRC 103393.</title>
        <authorList>
            <person name="Ichikawa N."/>
            <person name="Sato H."/>
            <person name="Tonouchi N."/>
        </authorList>
    </citation>
    <scope>NUCLEOTIDE SEQUENCE</scope>
    <source>
        <strain evidence="8">NBRC 103393</strain>
    </source>
</reference>
<dbReference type="PANTHER" id="PTHR43342:SF1">
    <property type="entry name" value="BIFURCATING [FEFE] HYDROGENASE GAMMA SUBUNIT"/>
    <property type="match status" value="1"/>
</dbReference>
<evidence type="ECO:0000313" key="8">
    <source>
        <dbReference type="EMBL" id="GLY70127.1"/>
    </source>
</evidence>
<keyword evidence="9" id="KW-1185">Reference proteome</keyword>
<comment type="cofactor">
    <cofactor evidence="7">
        <name>[2Fe-2S] cluster</name>
        <dbReference type="ChEBI" id="CHEBI:190135"/>
    </cofactor>
    <text evidence="7">Binds 1 [2Fe-2S] cluster.</text>
</comment>
<dbReference type="PROSITE" id="PS01099">
    <property type="entry name" value="COMPLEX1_24K"/>
    <property type="match status" value="1"/>
</dbReference>
<dbReference type="EMBL" id="BSTI01000020">
    <property type="protein sequence ID" value="GLY70127.1"/>
    <property type="molecule type" value="Genomic_DNA"/>
</dbReference>
<gene>
    <name evidence="8" type="ORF">Atai01_67460</name>
</gene>
<evidence type="ECO:0000256" key="7">
    <source>
        <dbReference type="PIRSR" id="PIRSR000216-1"/>
    </source>
</evidence>
<feature type="binding site" evidence="7">
    <location>
        <position position="86"/>
    </location>
    <ligand>
        <name>[2Fe-2S] cluster</name>
        <dbReference type="ChEBI" id="CHEBI:190135"/>
    </ligand>
</feature>
<dbReference type="Gene3D" id="3.40.30.10">
    <property type="entry name" value="Glutaredoxin"/>
    <property type="match status" value="1"/>
</dbReference>
<dbReference type="SUPFAM" id="SSF52833">
    <property type="entry name" value="Thioredoxin-like"/>
    <property type="match status" value="1"/>
</dbReference>
<keyword evidence="4 7" id="KW-0408">Iron</keyword>
<evidence type="ECO:0000256" key="2">
    <source>
        <dbReference type="ARBA" id="ARBA00022714"/>
    </source>
</evidence>
<evidence type="ECO:0000256" key="4">
    <source>
        <dbReference type="ARBA" id="ARBA00023004"/>
    </source>
</evidence>
<sequence>MPGSPALAERVRAVVAAHRDERGALLPILHDIQGEFGYIDREVVGLLAAELNLSRAEVHGVISFYADFRTEPAGRTRLRLCRAEACQSVGAEDLLAHAQQVLGIKAGQTTPDGSVSLDEVFCLGNCALGPAGQLNGRLHGRLDRARLDDLLATETAGS</sequence>
<dbReference type="AlphaFoldDB" id="A0A9W6R9P9"/>
<feature type="binding site" evidence="7">
    <location>
        <position position="122"/>
    </location>
    <ligand>
        <name>[2Fe-2S] cluster</name>
        <dbReference type="ChEBI" id="CHEBI:190135"/>
    </ligand>
</feature>
<dbReference type="InterPro" id="IPR041921">
    <property type="entry name" value="NuoE_N"/>
</dbReference>
<evidence type="ECO:0000256" key="1">
    <source>
        <dbReference type="ARBA" id="ARBA00010643"/>
    </source>
</evidence>
<comment type="caution">
    <text evidence="8">The sequence shown here is derived from an EMBL/GenBank/DDBJ whole genome shotgun (WGS) entry which is preliminary data.</text>
</comment>
<dbReference type="InterPro" id="IPR036249">
    <property type="entry name" value="Thioredoxin-like_sf"/>
</dbReference>
<dbReference type="GO" id="GO:0046872">
    <property type="term" value="F:metal ion binding"/>
    <property type="evidence" value="ECO:0007669"/>
    <property type="project" value="UniProtKB-KW"/>
</dbReference>
<dbReference type="NCBIfam" id="NF004638">
    <property type="entry name" value="PRK05988.1"/>
    <property type="match status" value="1"/>
</dbReference>
<feature type="binding site" evidence="7">
    <location>
        <position position="81"/>
    </location>
    <ligand>
        <name>[2Fe-2S] cluster</name>
        <dbReference type="ChEBI" id="CHEBI:190135"/>
    </ligand>
</feature>
<dbReference type="InterPro" id="IPR028431">
    <property type="entry name" value="NADP_DH_HndA-like"/>
</dbReference>
<dbReference type="InterPro" id="IPR042128">
    <property type="entry name" value="NuoE_dom"/>
</dbReference>